<protein>
    <submittedName>
        <fullName evidence="3">Polysaccharide deacetylase family protein</fullName>
    </submittedName>
</protein>
<dbReference type="PANTHER" id="PTHR34216">
    <property type="match status" value="1"/>
</dbReference>
<dbReference type="PROSITE" id="PS51677">
    <property type="entry name" value="NODB"/>
    <property type="match status" value="1"/>
</dbReference>
<sequence length="621" mass="68354">MRILHVLSAEFFAGSVAYAVSLAEAHRAQGHAVWLVADSDQLPTGATQVQAPIGNRRYGQRLRNARLIRQLIQTEHIDVVHAHSRAASWVSYVALRGLKVPLVSTVHGRQHLHASTSLFDIYGDTVIAICGNLREHLITEVKMAPAKIVEIPNGITFQNEEFASAVADVAGTNNSSGEPLRLAFIGRFNGGKGERAAALLQQVFPTLLREFTALRLALIGGELEHLPAAGKAALAQVQAEFGERIEVVGFTKDVVGWLARTSLVIGAGRVAIEALGAGRAVLALGESSYAGLVTEATFATAAASNFGDISARQSPSEVDFATLLADARAFLLAPQPVAAALCQRVRARYSLATVAARVLETYQAARMRKAVPNFIPVLMYHKIPDAPLATKHQIYVTKENFEKHLAYFKQHKLTPITFVDYLQFASGERPLTDFPPRPIILTFDDGYTDNYTNLLPLMQQYGYRGVLYLLGDFDVRYNRWDADFDPSEPRSEIMDAAQKRAFVAAGWEIGAHTMSHPRLTTLPLPEAAAEIQRSKTALEAALQTQLVSFAYPYGDLNEDVKEAVRAAGFAFGVATDTGGLHLEDDRMQVFRVNMFPNETAGSLFKKTATWYRKYYRWKRKK</sequence>
<dbReference type="RefSeq" id="WP_208175296.1">
    <property type="nucleotide sequence ID" value="NZ_JAGETZ010000004.1"/>
</dbReference>
<proteinExistence type="predicted"/>
<comment type="caution">
    <text evidence="3">The sequence shown here is derived from an EMBL/GenBank/DDBJ whole genome shotgun (WGS) entry which is preliminary data.</text>
</comment>
<dbReference type="InterPro" id="IPR002509">
    <property type="entry name" value="NODB_dom"/>
</dbReference>
<dbReference type="EMBL" id="JAGETZ010000004">
    <property type="protein sequence ID" value="MBO2009678.1"/>
    <property type="molecule type" value="Genomic_DNA"/>
</dbReference>
<dbReference type="InterPro" id="IPR028098">
    <property type="entry name" value="Glyco_trans_4-like_N"/>
</dbReference>
<evidence type="ECO:0000313" key="3">
    <source>
        <dbReference type="EMBL" id="MBO2009678.1"/>
    </source>
</evidence>
<dbReference type="SUPFAM" id="SSF88713">
    <property type="entry name" value="Glycoside hydrolase/deacetylase"/>
    <property type="match status" value="1"/>
</dbReference>
<dbReference type="Pfam" id="PF13439">
    <property type="entry name" value="Glyco_transf_4"/>
    <property type="match status" value="1"/>
</dbReference>
<keyword evidence="1" id="KW-0732">Signal</keyword>
<dbReference type="Proteomes" id="UP000664369">
    <property type="component" value="Unassembled WGS sequence"/>
</dbReference>
<keyword evidence="4" id="KW-1185">Reference proteome</keyword>
<name>A0ABS3QFB4_9BACT</name>
<dbReference type="CDD" id="cd10918">
    <property type="entry name" value="CE4_NodB_like_5s_6s"/>
    <property type="match status" value="1"/>
</dbReference>
<organism evidence="3 4">
    <name type="scientific">Hymenobacter negativus</name>
    <dbReference type="NCBI Taxonomy" id="2795026"/>
    <lineage>
        <taxon>Bacteria</taxon>
        <taxon>Pseudomonadati</taxon>
        <taxon>Bacteroidota</taxon>
        <taxon>Cytophagia</taxon>
        <taxon>Cytophagales</taxon>
        <taxon>Hymenobacteraceae</taxon>
        <taxon>Hymenobacter</taxon>
    </lineage>
</organism>
<dbReference type="PANTHER" id="PTHR34216:SF7">
    <property type="entry name" value="POLY-BETA-1,6-N-ACETYL-D-GLUCOSAMINE N-DEACETYLASE"/>
    <property type="match status" value="1"/>
</dbReference>
<dbReference type="InterPro" id="IPR051398">
    <property type="entry name" value="Polysacch_Deacetylase"/>
</dbReference>
<dbReference type="Gene3D" id="3.40.50.2000">
    <property type="entry name" value="Glycogen Phosphorylase B"/>
    <property type="match status" value="2"/>
</dbReference>
<dbReference type="Pfam" id="PF01522">
    <property type="entry name" value="Polysacc_deac_1"/>
    <property type="match status" value="1"/>
</dbReference>
<evidence type="ECO:0000256" key="1">
    <source>
        <dbReference type="ARBA" id="ARBA00022729"/>
    </source>
</evidence>
<dbReference type="InterPro" id="IPR011330">
    <property type="entry name" value="Glyco_hydro/deAcase_b/a-brl"/>
</dbReference>
<gene>
    <name evidence="3" type="ORF">J4E00_11500</name>
</gene>
<accession>A0ABS3QFB4</accession>
<evidence type="ECO:0000259" key="2">
    <source>
        <dbReference type="PROSITE" id="PS51677"/>
    </source>
</evidence>
<feature type="domain" description="NodB homology" evidence="2">
    <location>
        <begin position="437"/>
        <end position="621"/>
    </location>
</feature>
<reference evidence="3 4" key="1">
    <citation type="submission" date="2021-03" db="EMBL/GenBank/DDBJ databases">
        <authorList>
            <person name="Kim M.K."/>
        </authorList>
    </citation>
    <scope>NUCLEOTIDE SEQUENCE [LARGE SCALE GENOMIC DNA]</scope>
    <source>
        <strain evidence="3 4">BT442</strain>
    </source>
</reference>
<dbReference type="Gene3D" id="3.20.20.370">
    <property type="entry name" value="Glycoside hydrolase/deacetylase"/>
    <property type="match status" value="1"/>
</dbReference>
<evidence type="ECO:0000313" key="4">
    <source>
        <dbReference type="Proteomes" id="UP000664369"/>
    </source>
</evidence>
<dbReference type="SUPFAM" id="SSF53756">
    <property type="entry name" value="UDP-Glycosyltransferase/glycogen phosphorylase"/>
    <property type="match status" value="1"/>
</dbReference>